<dbReference type="EMBL" id="CAMXCT020000817">
    <property type="protein sequence ID" value="CAL1136962.1"/>
    <property type="molecule type" value="Genomic_DNA"/>
</dbReference>
<feature type="region of interest" description="Disordered" evidence="1">
    <location>
        <begin position="1651"/>
        <end position="1673"/>
    </location>
</feature>
<feature type="region of interest" description="Disordered" evidence="1">
    <location>
        <begin position="1537"/>
        <end position="1592"/>
    </location>
</feature>
<sequence>VVWRSFEAQIGSPGTDLRLLAALPKIAVITGCGGAMSPDGPLNPIQATQVSGSVKERVLKMNSLIDQQDESEVYTPMGDGTYLQRDFQIQAATLLGKLRGTSSKPIKAACLMLNICSIASLEAYAKQVEKLTTQWPRCWGLIYLADDSGRAERLEKIRRKLTIESAQNRQVPREWDPNCPWSCVFVQLAMDTDFCAERIHHPAAAWTASGGKGAPCVAAEAAVFDATQGGQRALGLEQELSQTSDRRKTQANRDRRQAKKRRLASDRSELARHRAATPSSGKGAGGAKGKAKGKSKDQSGLELCYSWASGKRHCADVAPGGECKGLDEPLDEQNRTVTGRNTLGESDNSMPALFWLSTFPFCQRRGTWEVTFMESLPDFEGDDPDQAEPVKAEAAGQARTKAESCDKAAPGCPKEVKREVETAGNEATDVQGTATQRITTDPEAAGPWVPERVKAALEASSSFDQFRKSRPFRYLHMFSGEEDQLAKSLKVPLILIFEGGMARRRDSPRGALPVRSAAHIYGLPCNTPAQQKEADDGTLMAMRSGWLREKQAVIADTGSSTVESNTCAYQTKQKRRWYKPARWTGKLESMASLAKVCKCQPWVQHVPVIGKGNTEAAGAYPPDLTDAIAKKIVEAWKRILNLEWLRCQLQQKFDKVNKLQERWLENEEERRKRVYVEEEPSNTRPLTGEVKSPRLETKATESHDMEEDNLPSSSTRASKRQRREEMNDFAMGGMRNPAAAVSRLHQVRQVGEMIHAAWMDFVVSQHPEALSVAINYGSSEAKFNEDVLARWTERLQTSLLEMETQDGITLREEMEFKSPLHSSLWDAWRIKARGTGVQDGFDRADGHEELWQMVMPLEVLHERFKKGTASKLALIIKQKPDGSTKRRIVIDMRRSLGNARARVSERIVLPRAQDKVKSLRVMRAREQELKEKKHMSILKGSRAYEQAEVEFILIDLQDAFCHFGVHPDELRHCISPGLESGTGILWVAMLGRLSAAIGRLVQSLFHPASGQVQVYVDDVALMIRGAPEQRNLRMAKVLYVLAAFGVQVALPKGGRWRRCIVLQEEEKEEERAKHRAGDKRPKHGLFAVKRLGTALPLAESGFRDTGDHADQKRVGSQWHIVEDFDAPLQPHQAAALEIEFNKPSGQAVLEWLVILRAFQIWSTKLQQGPVLIRSDSAFALAMAKQLKSPTKTLNYLAAELSLLLERAQIPRLVAQHAHNSILREKQGDGVAIILPPASPSLVPSEHNLASNLGAWIFLALVFMCGMLFQACVPRLCHLEWVWGGKAWDAYEYRARAPSLAQFDRDKSSRGSFASLTTSPTGLISVGPRNVKKTDYEFPQVLSRRKRHQANDGGNDRSSKSAKVNHLPEKNSETKVPLKAAGEWRGQGVAQEGDHFPLTVESVTSLAAVLDSTGMKAAQVTVSDVTVKPDDKTVRLYVKKSKTDQKAQGTWRTLGCCSMPTCVRDCAYNLAFLAFKDVEGKPPSTPLFPDVEGNLATKWHMVTAWSNHLDERATGHSARRSGAMAYARYVEEAMAEVPMNSHVPRTPGTGAHGAGQETEFLKRKSLRPKQKASPKKTAEGEQPVPIQESENDKEKVYALSNARGKWTKHLVGQAAWGAFRLTTGPPYVGGTLRRRMSRWNSPNAPRELQCLARSATSSWKSTTESKEPENGRQI</sequence>
<feature type="compositionally biased region" description="Basic and acidic residues" evidence="1">
    <location>
        <begin position="1662"/>
        <end position="1673"/>
    </location>
</feature>
<reference evidence="3" key="2">
    <citation type="submission" date="2024-04" db="EMBL/GenBank/DDBJ databases">
        <authorList>
            <person name="Chen Y."/>
            <person name="Shah S."/>
            <person name="Dougan E. K."/>
            <person name="Thang M."/>
            <person name="Chan C."/>
        </authorList>
    </citation>
    <scope>NUCLEOTIDE SEQUENCE [LARGE SCALE GENOMIC DNA]</scope>
</reference>
<comment type="caution">
    <text evidence="2">The sequence shown here is derived from an EMBL/GenBank/DDBJ whole genome shotgun (WGS) entry which is preliminary data.</text>
</comment>
<dbReference type="EMBL" id="CAMXCT010000817">
    <property type="protein sequence ID" value="CAI3983587.1"/>
    <property type="molecule type" value="Genomic_DNA"/>
</dbReference>
<evidence type="ECO:0000313" key="3">
    <source>
        <dbReference type="EMBL" id="CAL1136962.1"/>
    </source>
</evidence>
<dbReference type="Proteomes" id="UP001152797">
    <property type="component" value="Unassembled WGS sequence"/>
</dbReference>
<proteinExistence type="predicted"/>
<feature type="compositionally biased region" description="Basic and acidic residues" evidence="1">
    <location>
        <begin position="244"/>
        <end position="255"/>
    </location>
</feature>
<feature type="compositionally biased region" description="Basic and acidic residues" evidence="1">
    <location>
        <begin position="691"/>
        <end position="703"/>
    </location>
</feature>
<feature type="non-terminal residue" evidence="2">
    <location>
        <position position="1"/>
    </location>
</feature>
<feature type="region of interest" description="Disordered" evidence="1">
    <location>
        <begin position="236"/>
        <end position="296"/>
    </location>
</feature>
<accession>A0A9P1FRA1</accession>
<gene>
    <name evidence="2" type="ORF">C1SCF055_LOCUS11189</name>
</gene>
<feature type="region of interest" description="Disordered" evidence="1">
    <location>
        <begin position="1341"/>
        <end position="1374"/>
    </location>
</feature>
<dbReference type="Gene3D" id="1.10.443.10">
    <property type="entry name" value="Intergrase catalytic core"/>
    <property type="match status" value="1"/>
</dbReference>
<keyword evidence="4" id="KW-1185">Reference proteome</keyword>
<protein>
    <submittedName>
        <fullName evidence="2">Uncharacterized protein</fullName>
    </submittedName>
</protein>
<feature type="region of interest" description="Disordered" evidence="1">
    <location>
        <begin position="674"/>
        <end position="723"/>
    </location>
</feature>
<dbReference type="OrthoDB" id="7462124at2759"/>
<evidence type="ECO:0000313" key="4">
    <source>
        <dbReference type="Proteomes" id="UP001152797"/>
    </source>
</evidence>
<dbReference type="GO" id="GO:0006310">
    <property type="term" value="P:DNA recombination"/>
    <property type="evidence" value="ECO:0007669"/>
    <property type="project" value="InterPro"/>
</dbReference>
<feature type="compositionally biased region" description="Basic and acidic residues" evidence="1">
    <location>
        <begin position="263"/>
        <end position="272"/>
    </location>
</feature>
<feature type="compositionally biased region" description="Basic residues" evidence="1">
    <location>
        <begin position="1562"/>
        <end position="1573"/>
    </location>
</feature>
<dbReference type="GO" id="GO:0015074">
    <property type="term" value="P:DNA integration"/>
    <property type="evidence" value="ECO:0007669"/>
    <property type="project" value="InterPro"/>
</dbReference>
<dbReference type="GO" id="GO:0003677">
    <property type="term" value="F:DNA binding"/>
    <property type="evidence" value="ECO:0007669"/>
    <property type="project" value="InterPro"/>
</dbReference>
<evidence type="ECO:0000256" key="1">
    <source>
        <dbReference type="SAM" id="MobiDB-lite"/>
    </source>
</evidence>
<dbReference type="InterPro" id="IPR013762">
    <property type="entry name" value="Integrase-like_cat_sf"/>
</dbReference>
<evidence type="ECO:0000313" key="2">
    <source>
        <dbReference type="EMBL" id="CAI3983587.1"/>
    </source>
</evidence>
<name>A0A9P1FRA1_9DINO</name>
<reference evidence="2" key="1">
    <citation type="submission" date="2022-10" db="EMBL/GenBank/DDBJ databases">
        <authorList>
            <person name="Chen Y."/>
            <person name="Dougan E. K."/>
            <person name="Chan C."/>
            <person name="Rhodes N."/>
            <person name="Thang M."/>
        </authorList>
    </citation>
    <scope>NUCLEOTIDE SEQUENCE</scope>
</reference>
<dbReference type="EMBL" id="CAMXCT030000817">
    <property type="protein sequence ID" value="CAL4770899.1"/>
    <property type="molecule type" value="Genomic_DNA"/>
</dbReference>
<organism evidence="2">
    <name type="scientific">Cladocopium goreaui</name>
    <dbReference type="NCBI Taxonomy" id="2562237"/>
    <lineage>
        <taxon>Eukaryota</taxon>
        <taxon>Sar</taxon>
        <taxon>Alveolata</taxon>
        <taxon>Dinophyceae</taxon>
        <taxon>Suessiales</taxon>
        <taxon>Symbiodiniaceae</taxon>
        <taxon>Cladocopium</taxon>
    </lineage>
</organism>